<protein>
    <submittedName>
        <fullName evidence="2">Uncharacterized protein</fullName>
    </submittedName>
</protein>
<organism evidence="2 3">
    <name type="scientific">Ceratodon purpureus</name>
    <name type="common">Fire moss</name>
    <name type="synonym">Dicranum purpureum</name>
    <dbReference type="NCBI Taxonomy" id="3225"/>
    <lineage>
        <taxon>Eukaryota</taxon>
        <taxon>Viridiplantae</taxon>
        <taxon>Streptophyta</taxon>
        <taxon>Embryophyta</taxon>
        <taxon>Bryophyta</taxon>
        <taxon>Bryophytina</taxon>
        <taxon>Bryopsida</taxon>
        <taxon>Dicranidae</taxon>
        <taxon>Pseudoditrichales</taxon>
        <taxon>Ditrichaceae</taxon>
        <taxon>Ceratodon</taxon>
    </lineage>
</organism>
<name>A0A8T0I7H2_CERPU</name>
<dbReference type="Proteomes" id="UP000822688">
    <property type="component" value="Chromosome 4"/>
</dbReference>
<dbReference type="EMBL" id="CM026424">
    <property type="protein sequence ID" value="KAG0578373.1"/>
    <property type="molecule type" value="Genomic_DNA"/>
</dbReference>
<evidence type="ECO:0000256" key="1">
    <source>
        <dbReference type="SAM" id="Phobius"/>
    </source>
</evidence>
<proteinExistence type="predicted"/>
<dbReference type="AlphaFoldDB" id="A0A8T0I7H2"/>
<gene>
    <name evidence="2" type="ORF">KC19_4G018100</name>
</gene>
<accession>A0A8T0I7H2</accession>
<keyword evidence="1" id="KW-0472">Membrane</keyword>
<keyword evidence="3" id="KW-1185">Reference proteome</keyword>
<reference evidence="2" key="1">
    <citation type="submission" date="2020-06" db="EMBL/GenBank/DDBJ databases">
        <title>WGS assembly of Ceratodon purpureus strain R40.</title>
        <authorList>
            <person name="Carey S.B."/>
            <person name="Jenkins J."/>
            <person name="Shu S."/>
            <person name="Lovell J.T."/>
            <person name="Sreedasyam A."/>
            <person name="Maumus F."/>
            <person name="Tiley G.P."/>
            <person name="Fernandez-Pozo N."/>
            <person name="Barry K."/>
            <person name="Chen C."/>
            <person name="Wang M."/>
            <person name="Lipzen A."/>
            <person name="Daum C."/>
            <person name="Saski C.A."/>
            <person name="Payton A.C."/>
            <person name="Mcbreen J.C."/>
            <person name="Conrad R.E."/>
            <person name="Kollar L.M."/>
            <person name="Olsson S."/>
            <person name="Huttunen S."/>
            <person name="Landis J.B."/>
            <person name="Wickett N.J."/>
            <person name="Johnson M.G."/>
            <person name="Rensing S.A."/>
            <person name="Grimwood J."/>
            <person name="Schmutz J."/>
            <person name="Mcdaniel S.F."/>
        </authorList>
    </citation>
    <scope>NUCLEOTIDE SEQUENCE</scope>
    <source>
        <strain evidence="2">R40</strain>
    </source>
</reference>
<keyword evidence="1" id="KW-0812">Transmembrane</keyword>
<keyword evidence="1" id="KW-1133">Transmembrane helix</keyword>
<sequence>MKFGGIVQVREELCEIWFHLGVAVIQLLCLTSLEVSCSMQSDYVKSDPM</sequence>
<comment type="caution">
    <text evidence="2">The sequence shown here is derived from an EMBL/GenBank/DDBJ whole genome shotgun (WGS) entry which is preliminary data.</text>
</comment>
<evidence type="ECO:0000313" key="3">
    <source>
        <dbReference type="Proteomes" id="UP000822688"/>
    </source>
</evidence>
<feature type="transmembrane region" description="Helical" evidence="1">
    <location>
        <begin position="16"/>
        <end position="35"/>
    </location>
</feature>
<evidence type="ECO:0000313" key="2">
    <source>
        <dbReference type="EMBL" id="KAG0578373.1"/>
    </source>
</evidence>